<feature type="transmembrane region" description="Helical" evidence="5">
    <location>
        <begin position="204"/>
        <end position="222"/>
    </location>
</feature>
<dbReference type="GO" id="GO:0050660">
    <property type="term" value="F:flavin adenine dinucleotide binding"/>
    <property type="evidence" value="ECO:0007669"/>
    <property type="project" value="InterPro"/>
</dbReference>
<name>A0A1I7SGH6_BURXY</name>
<evidence type="ECO:0000256" key="3">
    <source>
        <dbReference type="ARBA" id="ARBA00023002"/>
    </source>
</evidence>
<evidence type="ECO:0000256" key="4">
    <source>
        <dbReference type="RuleBase" id="RU361177"/>
    </source>
</evidence>
<dbReference type="Pfam" id="PF00743">
    <property type="entry name" value="FMO-like"/>
    <property type="match status" value="1"/>
</dbReference>
<reference evidence="7" key="1">
    <citation type="submission" date="2016-11" db="UniProtKB">
        <authorList>
            <consortium name="WormBaseParasite"/>
        </authorList>
    </citation>
    <scope>IDENTIFICATION</scope>
</reference>
<comment type="cofactor">
    <cofactor evidence="4">
        <name>FAD</name>
        <dbReference type="ChEBI" id="CHEBI:57692"/>
    </cofactor>
</comment>
<evidence type="ECO:0000313" key="6">
    <source>
        <dbReference type="Proteomes" id="UP000095284"/>
    </source>
</evidence>
<keyword evidence="3 4" id="KW-0560">Oxidoreductase</keyword>
<dbReference type="GO" id="GO:0004499">
    <property type="term" value="F:N,N-dimethylaniline monooxygenase activity"/>
    <property type="evidence" value="ECO:0007669"/>
    <property type="project" value="InterPro"/>
</dbReference>
<keyword evidence="5" id="KW-0812">Transmembrane</keyword>
<dbReference type="InterPro" id="IPR020946">
    <property type="entry name" value="Flavin_mOase-like"/>
</dbReference>
<feature type="transmembrane region" description="Helical" evidence="5">
    <location>
        <begin position="12"/>
        <end position="29"/>
    </location>
</feature>
<sequence>MSAFFFELCNTWIFIITAYSLLTLFKWPFKKLCSKEEQNVRLRGAIMQIGVVNYVIGVAGGTQLLIRGAATFVLTFCDAENGLGNFLCNFLASEARVFFALHRAVWTLPSEFFMRERAEWKRCQISVGFLKTRRHTQIEDFIGFSEELADKIGAKIPWKLWVSDPVLAYKSLVAPFSPAQYRICGPNSNPQAREYVMALKSNDFSVFWIAFVVFVIILAWFLK</sequence>
<keyword evidence="1 4" id="KW-0285">Flavoprotein</keyword>
<evidence type="ECO:0000256" key="1">
    <source>
        <dbReference type="ARBA" id="ARBA00022630"/>
    </source>
</evidence>
<evidence type="ECO:0000256" key="2">
    <source>
        <dbReference type="ARBA" id="ARBA00022827"/>
    </source>
</evidence>
<accession>A0A1I7SGH6</accession>
<keyword evidence="4" id="KW-0503">Monooxygenase</keyword>
<evidence type="ECO:0000256" key="5">
    <source>
        <dbReference type="SAM" id="Phobius"/>
    </source>
</evidence>
<proteinExistence type="inferred from homology"/>
<organism evidence="6 7">
    <name type="scientific">Bursaphelenchus xylophilus</name>
    <name type="common">Pinewood nematode worm</name>
    <name type="synonym">Aphelenchoides xylophilus</name>
    <dbReference type="NCBI Taxonomy" id="6326"/>
    <lineage>
        <taxon>Eukaryota</taxon>
        <taxon>Metazoa</taxon>
        <taxon>Ecdysozoa</taxon>
        <taxon>Nematoda</taxon>
        <taxon>Chromadorea</taxon>
        <taxon>Rhabditida</taxon>
        <taxon>Tylenchina</taxon>
        <taxon>Tylenchomorpha</taxon>
        <taxon>Aphelenchoidea</taxon>
        <taxon>Aphelenchoididae</taxon>
        <taxon>Bursaphelenchus</taxon>
    </lineage>
</organism>
<keyword evidence="2 4" id="KW-0274">FAD</keyword>
<dbReference type="WBParaSite" id="BXY_1214100.1">
    <property type="protein sequence ID" value="BXY_1214100.1"/>
    <property type="gene ID" value="BXY_1214100"/>
</dbReference>
<protein>
    <recommendedName>
        <fullName evidence="4">Flavin-containing monooxygenase</fullName>
        <ecNumber evidence="4">1.-.-.-</ecNumber>
    </recommendedName>
</protein>
<dbReference type="EC" id="1.-.-.-" evidence="4"/>
<comment type="similarity">
    <text evidence="4">Belongs to the FMO family.</text>
</comment>
<evidence type="ECO:0000313" key="7">
    <source>
        <dbReference type="WBParaSite" id="BXY_1214100.1"/>
    </source>
</evidence>
<keyword evidence="5" id="KW-1133">Transmembrane helix</keyword>
<dbReference type="GO" id="GO:0050661">
    <property type="term" value="F:NADP binding"/>
    <property type="evidence" value="ECO:0007669"/>
    <property type="project" value="InterPro"/>
</dbReference>
<dbReference type="Proteomes" id="UP000095284">
    <property type="component" value="Unplaced"/>
</dbReference>
<dbReference type="AlphaFoldDB" id="A0A1I7SGH6"/>
<keyword evidence="5" id="KW-0472">Membrane</keyword>